<keyword evidence="3" id="KW-0472">Membrane</keyword>
<dbReference type="SMART" id="SM00267">
    <property type="entry name" value="GGDEF"/>
    <property type="match status" value="1"/>
</dbReference>
<organism evidence="6 7">
    <name type="scientific">Sphingomonas oryzagri</name>
    <dbReference type="NCBI Taxonomy" id="3042314"/>
    <lineage>
        <taxon>Bacteria</taxon>
        <taxon>Pseudomonadati</taxon>
        <taxon>Pseudomonadota</taxon>
        <taxon>Alphaproteobacteria</taxon>
        <taxon>Sphingomonadales</taxon>
        <taxon>Sphingomonadaceae</taxon>
        <taxon>Sphingomonas</taxon>
    </lineage>
</organism>
<evidence type="ECO:0000256" key="2">
    <source>
        <dbReference type="ARBA" id="ARBA00034247"/>
    </source>
</evidence>
<dbReference type="InterPro" id="IPR000160">
    <property type="entry name" value="GGDEF_dom"/>
</dbReference>
<dbReference type="InterPro" id="IPR029016">
    <property type="entry name" value="GAF-like_dom_sf"/>
</dbReference>
<evidence type="ECO:0000259" key="5">
    <source>
        <dbReference type="PROSITE" id="PS50887"/>
    </source>
</evidence>
<keyword evidence="3" id="KW-1133">Transmembrane helix</keyword>
<dbReference type="Gene3D" id="3.30.70.270">
    <property type="match status" value="1"/>
</dbReference>
<feature type="domain" description="GGDEF" evidence="5">
    <location>
        <begin position="458"/>
        <end position="591"/>
    </location>
</feature>
<dbReference type="Pfam" id="PF00672">
    <property type="entry name" value="HAMP"/>
    <property type="match status" value="1"/>
</dbReference>
<evidence type="ECO:0000259" key="4">
    <source>
        <dbReference type="PROSITE" id="PS50885"/>
    </source>
</evidence>
<dbReference type="InterPro" id="IPR050469">
    <property type="entry name" value="Diguanylate_Cyclase"/>
</dbReference>
<dbReference type="EMBL" id="JARYGZ010000001">
    <property type="protein sequence ID" value="MDH7639135.1"/>
    <property type="molecule type" value="Genomic_DNA"/>
</dbReference>
<dbReference type="InterPro" id="IPR043128">
    <property type="entry name" value="Rev_trsase/Diguanyl_cyclase"/>
</dbReference>
<evidence type="ECO:0000313" key="7">
    <source>
        <dbReference type="Proteomes" id="UP001160625"/>
    </source>
</evidence>
<dbReference type="Gene3D" id="3.30.450.40">
    <property type="match status" value="1"/>
</dbReference>
<dbReference type="Pfam" id="PF00990">
    <property type="entry name" value="GGDEF"/>
    <property type="match status" value="1"/>
</dbReference>
<protein>
    <recommendedName>
        <fullName evidence="1">diguanylate cyclase</fullName>
        <ecNumber evidence="1">2.7.7.65</ecNumber>
    </recommendedName>
</protein>
<dbReference type="InterPro" id="IPR029787">
    <property type="entry name" value="Nucleotide_cyclase"/>
</dbReference>
<dbReference type="Gene3D" id="6.10.340.10">
    <property type="match status" value="1"/>
</dbReference>
<dbReference type="PROSITE" id="PS50887">
    <property type="entry name" value="GGDEF"/>
    <property type="match status" value="1"/>
</dbReference>
<dbReference type="SUPFAM" id="SSF158472">
    <property type="entry name" value="HAMP domain-like"/>
    <property type="match status" value="1"/>
</dbReference>
<comment type="catalytic activity">
    <reaction evidence="2">
        <text>2 GTP = 3',3'-c-di-GMP + 2 diphosphate</text>
        <dbReference type="Rhea" id="RHEA:24898"/>
        <dbReference type="ChEBI" id="CHEBI:33019"/>
        <dbReference type="ChEBI" id="CHEBI:37565"/>
        <dbReference type="ChEBI" id="CHEBI:58805"/>
        <dbReference type="EC" id="2.7.7.65"/>
    </reaction>
</comment>
<dbReference type="Proteomes" id="UP001160625">
    <property type="component" value="Unassembled WGS sequence"/>
</dbReference>
<sequence length="602" mass="65929">MRLATITNWAYGATVALTLVSATAMLLASSAQQRERDAVAERYALDSATSHADEDVDTLSGLARQYAVSGDPADLIAYQREAGALQAVEQRTAHIRDAGAGPEELRELHDAMRWADALQVQQRAAITARRGGDRTAAIAILFAPEYEREFDRIRASVDHFQDRIDQRTANALDTATSTSRTWRGISEGVLAATGLLFLAVLYFVFRRRVLRPVVKLSDVVTRLAAQDYDAEPPRYEQIDEIGDMAQALRVFRDNGLARQRLEQERDADRALRDLLSRMTQRMQGCDNVADLERVIRRFVPEIVPQLAGRLYLLDRERNALVEACSWLDPRCSAPEFAPTACWALRRGSEHRATGAAIDVPCAHVAPGSDTAPESICLPLAAQGGTLGLLYFELLPGAALAEVPDAHLKMLAENIGLALDNLQLRDALRALAMADPLTTLANRRHLEAVLETLSVTPERPASCIMIDIDHFKRFNDEYGHEAGDVVLRAVGKALRHAVREGDLAFRYGGEEFLLLLGGMHVDQAVARAEQLRAHIAGLRVRFAGRDLGPITVSAGLANAPDHCQPDQLIQFADAALLAAKRGGRDRVVVAPEFPATSNVSLGR</sequence>
<keyword evidence="6" id="KW-0808">Transferase</keyword>
<dbReference type="SUPFAM" id="SSF55073">
    <property type="entry name" value="Nucleotide cyclase"/>
    <property type="match status" value="1"/>
</dbReference>
<feature type="domain" description="HAMP" evidence="4">
    <location>
        <begin position="207"/>
        <end position="260"/>
    </location>
</feature>
<dbReference type="PANTHER" id="PTHR45138">
    <property type="entry name" value="REGULATORY COMPONENTS OF SENSORY TRANSDUCTION SYSTEM"/>
    <property type="match status" value="1"/>
</dbReference>
<keyword evidence="3" id="KW-0812">Transmembrane</keyword>
<dbReference type="CDD" id="cd06225">
    <property type="entry name" value="HAMP"/>
    <property type="match status" value="1"/>
</dbReference>
<keyword evidence="7" id="KW-1185">Reference proteome</keyword>
<reference evidence="6" key="1">
    <citation type="submission" date="2023-04" db="EMBL/GenBank/DDBJ databases">
        <title>Sphingomonas sp. MAHUQ-71 isolated from rice field.</title>
        <authorList>
            <person name="Huq M.A."/>
        </authorList>
    </citation>
    <scope>NUCLEOTIDE SEQUENCE</scope>
    <source>
        <strain evidence="6">MAHUQ-71</strain>
    </source>
</reference>
<feature type="transmembrane region" description="Helical" evidence="3">
    <location>
        <begin position="188"/>
        <end position="205"/>
    </location>
</feature>
<dbReference type="EC" id="2.7.7.65" evidence="1"/>
<dbReference type="SMART" id="SM00304">
    <property type="entry name" value="HAMP"/>
    <property type="match status" value="2"/>
</dbReference>
<dbReference type="PANTHER" id="PTHR45138:SF9">
    <property type="entry name" value="DIGUANYLATE CYCLASE DGCM-RELATED"/>
    <property type="match status" value="1"/>
</dbReference>
<evidence type="ECO:0000313" key="6">
    <source>
        <dbReference type="EMBL" id="MDH7639135.1"/>
    </source>
</evidence>
<dbReference type="GO" id="GO:0052621">
    <property type="term" value="F:diguanylate cyclase activity"/>
    <property type="evidence" value="ECO:0007669"/>
    <property type="project" value="UniProtKB-EC"/>
</dbReference>
<dbReference type="CDD" id="cd01949">
    <property type="entry name" value="GGDEF"/>
    <property type="match status" value="1"/>
</dbReference>
<proteinExistence type="predicted"/>
<dbReference type="NCBIfam" id="TIGR00254">
    <property type="entry name" value="GGDEF"/>
    <property type="match status" value="1"/>
</dbReference>
<keyword evidence="6" id="KW-0548">Nucleotidyltransferase</keyword>
<evidence type="ECO:0000256" key="3">
    <source>
        <dbReference type="SAM" id="Phobius"/>
    </source>
</evidence>
<name>A0ABT6N1H3_9SPHN</name>
<gene>
    <name evidence="6" type="ORF">QGN17_10370</name>
</gene>
<evidence type="ECO:0000256" key="1">
    <source>
        <dbReference type="ARBA" id="ARBA00012528"/>
    </source>
</evidence>
<feature type="transmembrane region" description="Helical" evidence="3">
    <location>
        <begin position="6"/>
        <end position="28"/>
    </location>
</feature>
<comment type="caution">
    <text evidence="6">The sequence shown here is derived from an EMBL/GenBank/DDBJ whole genome shotgun (WGS) entry which is preliminary data.</text>
</comment>
<dbReference type="PROSITE" id="PS50885">
    <property type="entry name" value="HAMP"/>
    <property type="match status" value="1"/>
</dbReference>
<accession>A0ABT6N1H3</accession>
<dbReference type="RefSeq" id="WP_281044400.1">
    <property type="nucleotide sequence ID" value="NZ_JARYGZ010000001.1"/>
</dbReference>
<dbReference type="InterPro" id="IPR003660">
    <property type="entry name" value="HAMP_dom"/>
</dbReference>
<dbReference type="SUPFAM" id="SSF55781">
    <property type="entry name" value="GAF domain-like"/>
    <property type="match status" value="1"/>
</dbReference>